<gene>
    <name evidence="1" type="ORF">MQE36_05290</name>
</gene>
<dbReference type="RefSeq" id="WP_242938131.1">
    <property type="nucleotide sequence ID" value="NZ_CP094326.1"/>
</dbReference>
<accession>A0ABY3YQF4</accession>
<proteinExistence type="predicted"/>
<dbReference type="Proteomes" id="UP000829476">
    <property type="component" value="Chromosome"/>
</dbReference>
<reference evidence="1 2" key="1">
    <citation type="journal article" date="2018" name="Int. J. Syst. Evol. Microbiol.">
        <title>Zhouia spongiae sp. nov., isolated from a marine sponge.</title>
        <authorList>
            <person name="Zhuang L."/>
            <person name="Lin B."/>
            <person name="Qin F."/>
            <person name="Luo L."/>
        </authorList>
    </citation>
    <scope>NUCLEOTIDE SEQUENCE [LARGE SCALE GENOMIC DNA]</scope>
    <source>
        <strain evidence="1 2">HN-Y44</strain>
    </source>
</reference>
<protein>
    <recommendedName>
        <fullName evidence="3">PIN domain-containing protein</fullName>
    </recommendedName>
</protein>
<dbReference type="EMBL" id="CP094326">
    <property type="protein sequence ID" value="UNY99759.1"/>
    <property type="molecule type" value="Genomic_DNA"/>
</dbReference>
<evidence type="ECO:0000313" key="2">
    <source>
        <dbReference type="Proteomes" id="UP000829476"/>
    </source>
</evidence>
<evidence type="ECO:0000313" key="1">
    <source>
        <dbReference type="EMBL" id="UNY99759.1"/>
    </source>
</evidence>
<organism evidence="1 2">
    <name type="scientific">Zhouia spongiae</name>
    <dbReference type="NCBI Taxonomy" id="2202721"/>
    <lineage>
        <taxon>Bacteria</taxon>
        <taxon>Pseudomonadati</taxon>
        <taxon>Bacteroidota</taxon>
        <taxon>Flavobacteriia</taxon>
        <taxon>Flavobacteriales</taxon>
        <taxon>Flavobacteriaceae</taxon>
        <taxon>Zhouia</taxon>
    </lineage>
</organism>
<keyword evidence="2" id="KW-1185">Reference proteome</keyword>
<sequence length="178" mass="20728">MKHENIILIDADVVSHFINAGEILLLGKIFKTPIKILDKVYSELERWPKKKTEVDNLINFNLLDVIPFPEHDTSIRKEYLYIKSVLFKGEGESACMAVARYNKNVLASNNLSDIGNYCQLHNIIYLTTADFLYRAYQTGLFTEERCNNFIKKNIKSNKNYLGINKMNDYKPRDFSHIK</sequence>
<evidence type="ECO:0008006" key="3">
    <source>
        <dbReference type="Google" id="ProtNLM"/>
    </source>
</evidence>
<name>A0ABY3YQF4_9FLAO</name>